<keyword evidence="1" id="KW-0732">Signal</keyword>
<evidence type="ECO:0000313" key="3">
    <source>
        <dbReference type="Proteomes" id="UP000193642"/>
    </source>
</evidence>
<dbReference type="Proteomes" id="UP000193642">
    <property type="component" value="Unassembled WGS sequence"/>
</dbReference>
<comment type="caution">
    <text evidence="2">The sequence shown here is derived from an EMBL/GenBank/DDBJ whole genome shotgun (WGS) entry which is preliminary data.</text>
</comment>
<name>A0A1Y2CKT4_9FUNG</name>
<accession>A0A1Y2CKT4</accession>
<evidence type="ECO:0008006" key="4">
    <source>
        <dbReference type="Google" id="ProtNLM"/>
    </source>
</evidence>
<feature type="chain" id="PRO_5012056288" description="Anaphase-promoting complex subunit 4 WD40 domain-containing protein" evidence="1">
    <location>
        <begin position="18"/>
        <end position="87"/>
    </location>
</feature>
<organism evidence="2 3">
    <name type="scientific">Rhizoclosmatium globosum</name>
    <dbReference type="NCBI Taxonomy" id="329046"/>
    <lineage>
        <taxon>Eukaryota</taxon>
        <taxon>Fungi</taxon>
        <taxon>Fungi incertae sedis</taxon>
        <taxon>Chytridiomycota</taxon>
        <taxon>Chytridiomycota incertae sedis</taxon>
        <taxon>Chytridiomycetes</taxon>
        <taxon>Chytridiales</taxon>
        <taxon>Chytriomycetaceae</taxon>
        <taxon>Rhizoclosmatium</taxon>
    </lineage>
</organism>
<dbReference type="OrthoDB" id="10284070at2759"/>
<feature type="signal peptide" evidence="1">
    <location>
        <begin position="1"/>
        <end position="17"/>
    </location>
</feature>
<dbReference type="EMBL" id="MCGO01000013">
    <property type="protein sequence ID" value="ORY47610.1"/>
    <property type="molecule type" value="Genomic_DNA"/>
</dbReference>
<dbReference type="AlphaFoldDB" id="A0A1Y2CKT4"/>
<sequence length="87" mass="9622">MIQNIHLLLAFVYGCIAATSHNVSNSHSFARDGYLDRLIGVGTDGTVWYKSFLALQDWVPLQSPARVIDIVQWADKSFVAVALDNTV</sequence>
<evidence type="ECO:0000256" key="1">
    <source>
        <dbReference type="SAM" id="SignalP"/>
    </source>
</evidence>
<evidence type="ECO:0000313" key="2">
    <source>
        <dbReference type="EMBL" id="ORY47610.1"/>
    </source>
</evidence>
<protein>
    <recommendedName>
        <fullName evidence="4">Anaphase-promoting complex subunit 4 WD40 domain-containing protein</fullName>
    </recommendedName>
</protein>
<keyword evidence="3" id="KW-1185">Reference proteome</keyword>
<reference evidence="2 3" key="1">
    <citation type="submission" date="2016-07" db="EMBL/GenBank/DDBJ databases">
        <title>Pervasive Adenine N6-methylation of Active Genes in Fungi.</title>
        <authorList>
            <consortium name="DOE Joint Genome Institute"/>
            <person name="Mondo S.J."/>
            <person name="Dannebaum R.O."/>
            <person name="Kuo R.C."/>
            <person name="Labutti K."/>
            <person name="Haridas S."/>
            <person name="Kuo A."/>
            <person name="Salamov A."/>
            <person name="Ahrendt S.R."/>
            <person name="Lipzen A."/>
            <person name="Sullivan W."/>
            <person name="Andreopoulos W.B."/>
            <person name="Clum A."/>
            <person name="Lindquist E."/>
            <person name="Daum C."/>
            <person name="Ramamoorthy G.K."/>
            <person name="Gryganskyi A."/>
            <person name="Culley D."/>
            <person name="Magnuson J.K."/>
            <person name="James T.Y."/>
            <person name="O'Malley M.A."/>
            <person name="Stajich J.E."/>
            <person name="Spatafora J.W."/>
            <person name="Visel A."/>
            <person name="Grigoriev I.V."/>
        </authorList>
    </citation>
    <scope>NUCLEOTIDE SEQUENCE [LARGE SCALE GENOMIC DNA]</scope>
    <source>
        <strain evidence="2 3">JEL800</strain>
    </source>
</reference>
<gene>
    <name evidence="2" type="ORF">BCR33DRAFT_782723</name>
</gene>
<proteinExistence type="predicted"/>